<gene>
    <name evidence="1" type="ORF">CUZ56_00270</name>
</gene>
<evidence type="ECO:0008006" key="3">
    <source>
        <dbReference type="Google" id="ProtNLM"/>
    </source>
</evidence>
<accession>A0A433SGC0</accession>
<dbReference type="EMBL" id="PQSP01000001">
    <property type="protein sequence ID" value="RUS67793.1"/>
    <property type="molecule type" value="Genomic_DNA"/>
</dbReference>
<reference evidence="1 2" key="1">
    <citation type="submission" date="2018-01" db="EMBL/GenBank/DDBJ databases">
        <title>Saezia sanguinis gen. nov., sp. nov., in the order Burkholderiales isolated from human blood.</title>
        <authorList>
            <person name="Medina-Pascual M.J."/>
            <person name="Valdezate S."/>
            <person name="Monzon S."/>
            <person name="Cuesta I."/>
            <person name="Carrasco G."/>
            <person name="Villalon P."/>
            <person name="Saez-Nieto J.A."/>
        </authorList>
    </citation>
    <scope>NUCLEOTIDE SEQUENCE [LARGE SCALE GENOMIC DNA]</scope>
    <source>
        <strain evidence="1 2">CNM695-12</strain>
    </source>
</reference>
<dbReference type="Proteomes" id="UP000286947">
    <property type="component" value="Unassembled WGS sequence"/>
</dbReference>
<dbReference type="RefSeq" id="WP_126977472.1">
    <property type="nucleotide sequence ID" value="NZ_PQSP01000001.1"/>
</dbReference>
<organism evidence="1 2">
    <name type="scientific">Saezia sanguinis</name>
    <dbReference type="NCBI Taxonomy" id="1965230"/>
    <lineage>
        <taxon>Bacteria</taxon>
        <taxon>Pseudomonadati</taxon>
        <taxon>Pseudomonadota</taxon>
        <taxon>Betaproteobacteria</taxon>
        <taxon>Burkholderiales</taxon>
        <taxon>Saeziaceae</taxon>
        <taxon>Saezia</taxon>
    </lineage>
</organism>
<keyword evidence="2" id="KW-1185">Reference proteome</keyword>
<name>A0A433SGC0_9BURK</name>
<protein>
    <recommendedName>
        <fullName evidence="3">Lipoprotein</fullName>
    </recommendedName>
</protein>
<evidence type="ECO:0000313" key="1">
    <source>
        <dbReference type="EMBL" id="RUS67793.1"/>
    </source>
</evidence>
<proteinExistence type="predicted"/>
<evidence type="ECO:0000313" key="2">
    <source>
        <dbReference type="Proteomes" id="UP000286947"/>
    </source>
</evidence>
<dbReference type="PROSITE" id="PS51257">
    <property type="entry name" value="PROKAR_LIPOPROTEIN"/>
    <property type="match status" value="1"/>
</dbReference>
<dbReference type="AlphaFoldDB" id="A0A433SGC0"/>
<comment type="caution">
    <text evidence="1">The sequence shown here is derived from an EMBL/GenBank/DDBJ whole genome shotgun (WGS) entry which is preliminary data.</text>
</comment>
<sequence length="177" mass="19000">MKNNLAGCIFLCMVLTGCQTFHPKMRSFTEPVQGPTARLRAVTDGVAIVGDPKPCDPPGRTAMDEFPDGVIVAGGFGLPNHGYLNRSLGMPLPIDDERTYWGEVHIAANRPFHLSYSWEGNGVTCGVGGSFIPKEGRDYETVAETNSKGCSLGVSEITNGNRQPVMLVRGINALCSK</sequence>
<dbReference type="OrthoDB" id="8774604at2"/>